<feature type="compositionally biased region" description="Low complexity" evidence="1">
    <location>
        <begin position="187"/>
        <end position="205"/>
    </location>
</feature>
<organism evidence="2">
    <name type="scientific">Helicotheca tamesis</name>
    <dbReference type="NCBI Taxonomy" id="374047"/>
    <lineage>
        <taxon>Eukaryota</taxon>
        <taxon>Sar</taxon>
        <taxon>Stramenopiles</taxon>
        <taxon>Ochrophyta</taxon>
        <taxon>Bacillariophyta</taxon>
        <taxon>Mediophyceae</taxon>
        <taxon>Lithodesmiophycidae</taxon>
        <taxon>Lithodesmiales</taxon>
        <taxon>Lithodesmiaceae</taxon>
        <taxon>Helicotheca</taxon>
    </lineage>
</organism>
<evidence type="ECO:0000256" key="1">
    <source>
        <dbReference type="SAM" id="MobiDB-lite"/>
    </source>
</evidence>
<accession>A0A7S2MN34</accession>
<name>A0A7S2MN34_9STRA</name>
<feature type="region of interest" description="Disordered" evidence="1">
    <location>
        <begin position="93"/>
        <end position="124"/>
    </location>
</feature>
<proteinExistence type="predicted"/>
<evidence type="ECO:0000313" key="2">
    <source>
        <dbReference type="EMBL" id="CAD9492713.1"/>
    </source>
</evidence>
<feature type="region of interest" description="Disordered" evidence="1">
    <location>
        <begin position="185"/>
        <end position="205"/>
    </location>
</feature>
<sequence>MVSGEFINRKHVNSASTSNINGLGEDYGFSNEGNISQGGGIIHKDEEENKAGKLCATHDKAEIITLREENARLAKHLLFAACVAEKRIHKRRAERKERGATCKKPKLASELSSSSSHHQGGERADEDFTVEFLLCDEFVEDGMSGNDDDAEKMKDKEEICTESSFFEMHHNALPNPLPPSFSVMEVSQLQQSSPSPSFPNPQANN</sequence>
<protein>
    <submittedName>
        <fullName evidence="2">Uncharacterized protein</fullName>
    </submittedName>
</protein>
<reference evidence="2" key="1">
    <citation type="submission" date="2021-01" db="EMBL/GenBank/DDBJ databases">
        <authorList>
            <person name="Corre E."/>
            <person name="Pelletier E."/>
            <person name="Niang G."/>
            <person name="Scheremetjew M."/>
            <person name="Finn R."/>
            <person name="Kale V."/>
            <person name="Holt S."/>
            <person name="Cochrane G."/>
            <person name="Meng A."/>
            <person name="Brown T."/>
            <person name="Cohen L."/>
        </authorList>
    </citation>
    <scope>NUCLEOTIDE SEQUENCE</scope>
    <source>
        <strain evidence="2">CCMP826</strain>
    </source>
</reference>
<dbReference type="EMBL" id="HBGV01009645">
    <property type="protein sequence ID" value="CAD9492713.1"/>
    <property type="molecule type" value="Transcribed_RNA"/>
</dbReference>
<gene>
    <name evidence="2" type="ORF">HTAM1171_LOCUS5991</name>
</gene>
<dbReference type="AlphaFoldDB" id="A0A7S2MN34"/>